<comment type="caution">
    <text evidence="1">The sequence shown here is derived from an EMBL/GenBank/DDBJ whole genome shotgun (WGS) entry which is preliminary data.</text>
</comment>
<sequence>MDRLIFCREIGVPRKAGVRKFYSSYIQFGYVLRNSSRSQFLPTCRCRSLPPPNTCYPAAYSTVVNTLLQIQPRRQMESKAATELFPSFPESHQITTSSRTSLNHHPLAVFTT</sequence>
<reference evidence="1" key="1">
    <citation type="journal article" date="2017" name="Nature">
        <title>The sunflower genome provides insights into oil metabolism, flowering and Asterid evolution.</title>
        <authorList>
            <person name="Badouin H."/>
            <person name="Gouzy J."/>
            <person name="Grassa C.J."/>
            <person name="Murat F."/>
            <person name="Staton S.E."/>
            <person name="Cottret L."/>
            <person name="Lelandais-Briere C."/>
            <person name="Owens G.L."/>
            <person name="Carrere S."/>
            <person name="Mayjonade B."/>
            <person name="Legrand L."/>
            <person name="Gill N."/>
            <person name="Kane N.C."/>
            <person name="Bowers J.E."/>
            <person name="Hubner S."/>
            <person name="Bellec A."/>
            <person name="Berard A."/>
            <person name="Berges H."/>
            <person name="Blanchet N."/>
            <person name="Boniface M.C."/>
            <person name="Brunel D."/>
            <person name="Catrice O."/>
            <person name="Chaidir N."/>
            <person name="Claudel C."/>
            <person name="Donnadieu C."/>
            <person name="Faraut T."/>
            <person name="Fievet G."/>
            <person name="Helmstetter N."/>
            <person name="King M."/>
            <person name="Knapp S.J."/>
            <person name="Lai Z."/>
            <person name="Le Paslier M.C."/>
            <person name="Lippi Y."/>
            <person name="Lorenzon L."/>
            <person name="Mandel J.R."/>
            <person name="Marage G."/>
            <person name="Marchand G."/>
            <person name="Marquand E."/>
            <person name="Bret-Mestries E."/>
            <person name="Morien E."/>
            <person name="Nambeesan S."/>
            <person name="Nguyen T."/>
            <person name="Pegot-Espagnet P."/>
            <person name="Pouilly N."/>
            <person name="Raftis F."/>
            <person name="Sallet E."/>
            <person name="Schiex T."/>
            <person name="Thomas J."/>
            <person name="Vandecasteele C."/>
            <person name="Vares D."/>
            <person name="Vear F."/>
            <person name="Vautrin S."/>
            <person name="Crespi M."/>
            <person name="Mangin B."/>
            <person name="Burke J.M."/>
            <person name="Salse J."/>
            <person name="Munos S."/>
            <person name="Vincourt P."/>
            <person name="Rieseberg L.H."/>
            <person name="Langlade N.B."/>
        </authorList>
    </citation>
    <scope>NUCLEOTIDE SEQUENCE</scope>
    <source>
        <tissue evidence="1">Leaves</tissue>
    </source>
</reference>
<keyword evidence="2" id="KW-1185">Reference proteome</keyword>
<gene>
    <name evidence="1" type="ORF">HanXRQr2_Chr12g0544891</name>
</gene>
<accession>A0A9K3HH24</accession>
<evidence type="ECO:0000313" key="2">
    <source>
        <dbReference type="Proteomes" id="UP000215914"/>
    </source>
</evidence>
<protein>
    <submittedName>
        <fullName evidence="1">Uncharacterized protein</fullName>
    </submittedName>
</protein>
<organism evidence="1 2">
    <name type="scientific">Helianthus annuus</name>
    <name type="common">Common sunflower</name>
    <dbReference type="NCBI Taxonomy" id="4232"/>
    <lineage>
        <taxon>Eukaryota</taxon>
        <taxon>Viridiplantae</taxon>
        <taxon>Streptophyta</taxon>
        <taxon>Embryophyta</taxon>
        <taxon>Tracheophyta</taxon>
        <taxon>Spermatophyta</taxon>
        <taxon>Magnoliopsida</taxon>
        <taxon>eudicotyledons</taxon>
        <taxon>Gunneridae</taxon>
        <taxon>Pentapetalae</taxon>
        <taxon>asterids</taxon>
        <taxon>campanulids</taxon>
        <taxon>Asterales</taxon>
        <taxon>Asteraceae</taxon>
        <taxon>Asteroideae</taxon>
        <taxon>Heliantheae alliance</taxon>
        <taxon>Heliantheae</taxon>
        <taxon>Helianthus</taxon>
    </lineage>
</organism>
<dbReference type="AlphaFoldDB" id="A0A9K3HH24"/>
<reference evidence="1" key="2">
    <citation type="submission" date="2020-06" db="EMBL/GenBank/DDBJ databases">
        <title>Helianthus annuus Genome sequencing and assembly Release 2.</title>
        <authorList>
            <person name="Gouzy J."/>
            <person name="Langlade N."/>
            <person name="Munos S."/>
        </authorList>
    </citation>
    <scope>NUCLEOTIDE SEQUENCE</scope>
    <source>
        <tissue evidence="1">Leaves</tissue>
    </source>
</reference>
<evidence type="ECO:0000313" key="1">
    <source>
        <dbReference type="EMBL" id="KAF5778212.1"/>
    </source>
</evidence>
<dbReference type="Gramene" id="mRNA:HanXRQr2_Chr12g0544891">
    <property type="protein sequence ID" value="CDS:HanXRQr2_Chr12g0544891.1"/>
    <property type="gene ID" value="HanXRQr2_Chr12g0544891"/>
</dbReference>
<dbReference type="Proteomes" id="UP000215914">
    <property type="component" value="Unassembled WGS sequence"/>
</dbReference>
<name>A0A9K3HH24_HELAN</name>
<proteinExistence type="predicted"/>
<dbReference type="EMBL" id="MNCJ02000327">
    <property type="protein sequence ID" value="KAF5778212.1"/>
    <property type="molecule type" value="Genomic_DNA"/>
</dbReference>